<organism evidence="3 4">
    <name type="scientific">Capnocytophaga cynodegmi</name>
    <dbReference type="NCBI Taxonomy" id="28189"/>
    <lineage>
        <taxon>Bacteria</taxon>
        <taxon>Pseudomonadati</taxon>
        <taxon>Bacteroidota</taxon>
        <taxon>Flavobacteriia</taxon>
        <taxon>Flavobacteriales</taxon>
        <taxon>Flavobacteriaceae</taxon>
        <taxon>Capnocytophaga</taxon>
    </lineage>
</organism>
<gene>
    <name evidence="3" type="ORF">CCYN2B_110158</name>
</gene>
<feature type="transmembrane region" description="Helical" evidence="1">
    <location>
        <begin position="9"/>
        <end position="27"/>
    </location>
</feature>
<feature type="domain" description="Rhodanese" evidence="2">
    <location>
        <begin position="72"/>
        <end position="154"/>
    </location>
</feature>
<dbReference type="InterPro" id="IPR045764">
    <property type="entry name" value="DUF6132"/>
</dbReference>
<dbReference type="SMART" id="SM00450">
    <property type="entry name" value="RHOD"/>
    <property type="match status" value="1"/>
</dbReference>
<keyword evidence="4" id="KW-1185">Reference proteome</keyword>
<dbReference type="Pfam" id="PF19628">
    <property type="entry name" value="DUF6132"/>
    <property type="match status" value="1"/>
</dbReference>
<dbReference type="AlphaFoldDB" id="A0A0B7H269"/>
<feature type="transmembrane region" description="Helical" evidence="1">
    <location>
        <begin position="42"/>
        <end position="60"/>
    </location>
</feature>
<dbReference type="InterPro" id="IPR050229">
    <property type="entry name" value="GlpE_sulfurtransferase"/>
</dbReference>
<proteinExistence type="predicted"/>
<protein>
    <submittedName>
        <fullName evidence="3">Putative Thiosulfate sulfurtransferase</fullName>
        <ecNumber evidence="3">2.8.1.1</ecNumber>
    </submittedName>
</protein>
<dbReference type="GO" id="GO:0004792">
    <property type="term" value="F:thiosulfate-cyanide sulfurtransferase activity"/>
    <property type="evidence" value="ECO:0007669"/>
    <property type="project" value="UniProtKB-EC"/>
</dbReference>
<keyword evidence="3" id="KW-0808">Transferase</keyword>
<dbReference type="InterPro" id="IPR036873">
    <property type="entry name" value="Rhodanese-like_dom_sf"/>
</dbReference>
<accession>A0A0B7H269</accession>
<keyword evidence="1" id="KW-1133">Transmembrane helix</keyword>
<keyword evidence="1" id="KW-0472">Membrane</keyword>
<evidence type="ECO:0000313" key="3">
    <source>
        <dbReference type="EMBL" id="CEN32639.1"/>
    </source>
</evidence>
<dbReference type="CDD" id="cd00158">
    <property type="entry name" value="RHOD"/>
    <property type="match status" value="1"/>
</dbReference>
<dbReference type="PANTHER" id="PTHR43031:SF1">
    <property type="entry name" value="PYRIDINE NUCLEOTIDE-DISULPHIDE OXIDOREDUCTASE"/>
    <property type="match status" value="1"/>
</dbReference>
<dbReference type="SUPFAM" id="SSF52821">
    <property type="entry name" value="Rhodanese/Cell cycle control phosphatase"/>
    <property type="match status" value="1"/>
</dbReference>
<dbReference type="EC" id="2.8.1.1" evidence="3"/>
<evidence type="ECO:0000313" key="4">
    <source>
        <dbReference type="Proteomes" id="UP000038055"/>
    </source>
</evidence>
<dbReference type="PROSITE" id="PS50206">
    <property type="entry name" value="RHODANESE_3"/>
    <property type="match status" value="1"/>
</dbReference>
<sequence>MKYLIKNKWVIVGVFLGAIAGYLYYYYVGCVSGTCAITSNPLNSTLYGAVMGGLLLSIIVPTKKNTKILKEIAPNAVIIDVRTPSEFQSAHFEKSVNIPLNDIPNKISEIKSFNKPIICCCRSGFRSRKATKILKGQGIECYNGGSWQEVSDLY</sequence>
<evidence type="ECO:0000259" key="2">
    <source>
        <dbReference type="PROSITE" id="PS50206"/>
    </source>
</evidence>
<keyword evidence="1" id="KW-0812">Transmembrane</keyword>
<evidence type="ECO:0000256" key="1">
    <source>
        <dbReference type="SAM" id="Phobius"/>
    </source>
</evidence>
<dbReference type="Proteomes" id="UP000038055">
    <property type="component" value="Unassembled WGS sequence"/>
</dbReference>
<dbReference type="Pfam" id="PF00581">
    <property type="entry name" value="Rhodanese"/>
    <property type="match status" value="1"/>
</dbReference>
<reference evidence="4" key="1">
    <citation type="submission" date="2015-01" db="EMBL/GenBank/DDBJ databases">
        <authorList>
            <person name="MANFREDI Pablo"/>
        </authorList>
    </citation>
    <scope>NUCLEOTIDE SEQUENCE [LARGE SCALE GENOMIC DNA]</scope>
    <source>
        <strain evidence="4">Ccyn2B</strain>
    </source>
</reference>
<name>A0A0B7H269_9FLAO</name>
<dbReference type="eggNOG" id="COG0607">
    <property type="taxonomic scope" value="Bacteria"/>
</dbReference>
<dbReference type="RefSeq" id="WP_052456868.1">
    <property type="nucleotide sequence ID" value="NZ_CDOD01000003.1"/>
</dbReference>
<dbReference type="PANTHER" id="PTHR43031">
    <property type="entry name" value="FAD-DEPENDENT OXIDOREDUCTASE"/>
    <property type="match status" value="1"/>
</dbReference>
<dbReference type="Gene3D" id="3.40.250.10">
    <property type="entry name" value="Rhodanese-like domain"/>
    <property type="match status" value="1"/>
</dbReference>
<dbReference type="InterPro" id="IPR001763">
    <property type="entry name" value="Rhodanese-like_dom"/>
</dbReference>
<dbReference type="EMBL" id="CDOD01000003">
    <property type="protein sequence ID" value="CEN32639.1"/>
    <property type="molecule type" value="Genomic_DNA"/>
</dbReference>
<dbReference type="STRING" id="28189.CCYN74_60008"/>